<evidence type="ECO:0000256" key="1">
    <source>
        <dbReference type="ARBA" id="ARBA00023015"/>
    </source>
</evidence>
<dbReference type="Gene3D" id="1.10.10.10">
    <property type="entry name" value="Winged helix-like DNA-binding domain superfamily/Winged helix DNA-binding domain"/>
    <property type="match status" value="1"/>
</dbReference>
<dbReference type="RefSeq" id="WP_071076308.1">
    <property type="nucleotide sequence ID" value="NZ_LFKP01000005.1"/>
</dbReference>
<keyword evidence="2" id="KW-0238">DNA-binding</keyword>
<dbReference type="PROSITE" id="PS50949">
    <property type="entry name" value="HTH_GNTR"/>
    <property type="match status" value="1"/>
</dbReference>
<dbReference type="Pfam" id="PF07729">
    <property type="entry name" value="FCD"/>
    <property type="match status" value="1"/>
</dbReference>
<keyword evidence="1" id="KW-0805">Transcription regulation</keyword>
<dbReference type="SUPFAM" id="SSF48008">
    <property type="entry name" value="GntR ligand-binding domain-like"/>
    <property type="match status" value="1"/>
</dbReference>
<dbReference type="EMBL" id="LFKP01000005">
    <property type="protein sequence ID" value="OHV97169.1"/>
    <property type="molecule type" value="Genomic_DNA"/>
</dbReference>
<organism evidence="5 6">
    <name type="scientific">Janthinobacterium lividum</name>
    <dbReference type="NCBI Taxonomy" id="29581"/>
    <lineage>
        <taxon>Bacteria</taxon>
        <taxon>Pseudomonadati</taxon>
        <taxon>Pseudomonadota</taxon>
        <taxon>Betaproteobacteria</taxon>
        <taxon>Burkholderiales</taxon>
        <taxon>Oxalobacteraceae</taxon>
        <taxon>Janthinobacterium</taxon>
    </lineage>
</organism>
<dbReference type="InterPro" id="IPR011711">
    <property type="entry name" value="GntR_C"/>
</dbReference>
<reference evidence="5 6" key="1">
    <citation type="submission" date="2015-06" db="EMBL/GenBank/DDBJ databases">
        <title>Draft genome sequencing of a biphenyl-degrading bacterium, Janthinobacterium lividum MEG1.</title>
        <authorList>
            <person name="Shimodaira J."/>
            <person name="Hatta T."/>
        </authorList>
    </citation>
    <scope>NUCLEOTIDE SEQUENCE [LARGE SCALE GENOMIC DNA]</scope>
    <source>
        <strain evidence="5 6">MEG1</strain>
    </source>
</reference>
<dbReference type="SUPFAM" id="SSF46785">
    <property type="entry name" value="Winged helix' DNA-binding domain"/>
    <property type="match status" value="1"/>
</dbReference>
<protein>
    <submittedName>
        <fullName evidence="5">GntR family transcriptional regulator</fullName>
    </submittedName>
</protein>
<dbReference type="PANTHER" id="PTHR43537:SF53">
    <property type="entry name" value="HTH-TYPE TRANSCRIPTIONAL REPRESSOR NANR"/>
    <property type="match status" value="1"/>
</dbReference>
<dbReference type="GO" id="GO:0003700">
    <property type="term" value="F:DNA-binding transcription factor activity"/>
    <property type="evidence" value="ECO:0007669"/>
    <property type="project" value="InterPro"/>
</dbReference>
<accession>A0A1S1UAT7</accession>
<dbReference type="SMART" id="SM00895">
    <property type="entry name" value="FCD"/>
    <property type="match status" value="1"/>
</dbReference>
<feature type="domain" description="HTH gntR-type" evidence="4">
    <location>
        <begin position="15"/>
        <end position="82"/>
    </location>
</feature>
<dbReference type="AlphaFoldDB" id="A0A1S1UAT7"/>
<evidence type="ECO:0000259" key="4">
    <source>
        <dbReference type="PROSITE" id="PS50949"/>
    </source>
</evidence>
<dbReference type="GO" id="GO:0003677">
    <property type="term" value="F:DNA binding"/>
    <property type="evidence" value="ECO:0007669"/>
    <property type="project" value="UniProtKB-KW"/>
</dbReference>
<comment type="caution">
    <text evidence="5">The sequence shown here is derived from an EMBL/GenBank/DDBJ whole genome shotgun (WGS) entry which is preliminary data.</text>
</comment>
<gene>
    <name evidence="5" type="ORF">AKG95_07810</name>
</gene>
<sequence>MTESSASLVDKPGSGDSSAEIAEHMAAAIVARQLPPGTRLREEALCRLYGVSRTKIRAALLILSKDKLIRMVPDKGAFVSQPTEAEARDIFAARRIIEAALAREFVARAKPADYRMLERHLKAERLALAQATPLRSQLLGDFHVLLADIAGNAVLRDIVRELVGRSSLITMLYQSGHAAACSYDEHGRFLEAARSGDADLAARLMVEHLAHVEAALRFDGSAGDARKDLVAALLM</sequence>
<dbReference type="Gene3D" id="1.20.120.530">
    <property type="entry name" value="GntR ligand-binding domain-like"/>
    <property type="match status" value="1"/>
</dbReference>
<dbReference type="PANTHER" id="PTHR43537">
    <property type="entry name" value="TRANSCRIPTIONAL REGULATOR, GNTR FAMILY"/>
    <property type="match status" value="1"/>
</dbReference>
<dbReference type="InterPro" id="IPR008920">
    <property type="entry name" value="TF_FadR/GntR_C"/>
</dbReference>
<evidence type="ECO:0000256" key="3">
    <source>
        <dbReference type="ARBA" id="ARBA00023163"/>
    </source>
</evidence>
<dbReference type="SMART" id="SM00345">
    <property type="entry name" value="HTH_GNTR"/>
    <property type="match status" value="1"/>
</dbReference>
<dbReference type="InterPro" id="IPR000524">
    <property type="entry name" value="Tscrpt_reg_HTH_GntR"/>
</dbReference>
<evidence type="ECO:0000313" key="5">
    <source>
        <dbReference type="EMBL" id="OHV97169.1"/>
    </source>
</evidence>
<evidence type="ECO:0000256" key="2">
    <source>
        <dbReference type="ARBA" id="ARBA00023125"/>
    </source>
</evidence>
<evidence type="ECO:0000313" key="6">
    <source>
        <dbReference type="Proteomes" id="UP000179840"/>
    </source>
</evidence>
<name>A0A1S1UAT7_9BURK</name>
<proteinExistence type="predicted"/>
<dbReference type="InterPro" id="IPR036390">
    <property type="entry name" value="WH_DNA-bd_sf"/>
</dbReference>
<dbReference type="Proteomes" id="UP000179840">
    <property type="component" value="Unassembled WGS sequence"/>
</dbReference>
<dbReference type="InterPro" id="IPR036388">
    <property type="entry name" value="WH-like_DNA-bd_sf"/>
</dbReference>
<dbReference type="CDD" id="cd07377">
    <property type="entry name" value="WHTH_GntR"/>
    <property type="match status" value="1"/>
</dbReference>
<keyword evidence="3" id="KW-0804">Transcription</keyword>
<dbReference type="Pfam" id="PF00392">
    <property type="entry name" value="GntR"/>
    <property type="match status" value="1"/>
</dbReference>